<evidence type="ECO:0000256" key="9">
    <source>
        <dbReference type="ARBA" id="ARBA00022840"/>
    </source>
</evidence>
<keyword evidence="10 18" id="KW-1133">Transmembrane helix</keyword>
<dbReference type="GO" id="GO:0005524">
    <property type="term" value="F:ATP binding"/>
    <property type="evidence" value="ECO:0007669"/>
    <property type="project" value="UniProtKB-UniRule"/>
</dbReference>
<dbReference type="Pfam" id="PF01580">
    <property type="entry name" value="FtsK_SpoIIIE"/>
    <property type="match status" value="1"/>
</dbReference>
<dbReference type="GO" id="GO:0051301">
    <property type="term" value="P:cell division"/>
    <property type="evidence" value="ECO:0007669"/>
    <property type="project" value="UniProtKB-KW"/>
</dbReference>
<keyword evidence="13" id="KW-0131">Cell cycle</keyword>
<comment type="subunit">
    <text evidence="15">Homohexamer. Forms a ring that surrounds DNA.</text>
</comment>
<sequence>MRQGYSPSYALRDERIRGDRLGLAGIFRRQVDILVGLLILTAVALAAGALATWNVADPSFSHATSNPVTNALGYPGAVFSDLAMQFFGLSSVAALLPAVFWGILLLAHGGIGRLPRRVFAWFGAALLFAAIASCFSVPESWPMPIGLGGVFGDLVLRIPGIFLGGFPRGTTALVIAAILLVPSLLLCAFASGLTGRAQPLTSPARPKARKPVQEEIYDDEEDEDTDEEREGFHALGAVTHWYLSARATMHRLFSRGAALSGRHGENDDPFGDVALSRQRAGARDGMRREPGFEDRRERLDVPPFDDDEVYGADADDWAPQSAPQRPSAPQPMATGRVQAPASSPKPGVRVQREAQQSFIKSDVFEMPSLHFLSEPKAVIRDASLSKDALEQNARLLEGVLEDFGVKGEIIHVRPGPVVTLYELEPAPGIKSSRVIGLADDIARSMSAIAARVAVVPGRNAIGIELPNQKREMVYLREILASRDFEQTKTKLALALGKTINGEPVIADIAKMPHVLVAGTTGSGKSVAINTMILSLLYRMTPQECRLIMIDPKMLELSVYDGIPHLLTPVVTDPKKAVVALKWTVREMEDRYRKMSKVGVRNIDGFNQRVGQAQKKGERIARTVQTGFDRDTGEAVYETEELDLEPMPYIVVIIDEMADLMMVAGKDIEGAVQRLAQMARAAGIHVIMATQRPSVDVITGTIKANFPTRISFQVTSKIDSRTILGEQGAEQLLGQGDMLFMAGGGRIQRVHGPFVGDDEVEKVVQHLKLQGVPEYLDAITEEEDEDDGGGSGPAGTSNLDDSEDPYDQAVAVVLRDKKASTSYIQRRLGIGYNRAASIIERMEQEGIVGPANHAGKREILVPTEDDEF</sequence>
<feature type="transmembrane region" description="Helical" evidence="18">
    <location>
        <begin position="144"/>
        <end position="166"/>
    </location>
</feature>
<gene>
    <name evidence="20" type="ORF">ATN84_06255</name>
</gene>
<dbReference type="PANTHER" id="PTHR22683">
    <property type="entry name" value="SPORULATION PROTEIN RELATED"/>
    <property type="match status" value="1"/>
</dbReference>
<comment type="similarity">
    <text evidence="2">Belongs to the FtsK/SpoIIIE/SftA family.</text>
</comment>
<dbReference type="InterPro" id="IPR003593">
    <property type="entry name" value="AAA+_ATPase"/>
</dbReference>
<proteinExistence type="inferred from homology"/>
<evidence type="ECO:0000256" key="13">
    <source>
        <dbReference type="ARBA" id="ARBA00023306"/>
    </source>
</evidence>
<dbReference type="Proteomes" id="UP000070107">
    <property type="component" value="Unassembled WGS sequence"/>
</dbReference>
<keyword evidence="4" id="KW-1003">Cell membrane</keyword>
<evidence type="ECO:0000256" key="5">
    <source>
        <dbReference type="ARBA" id="ARBA00022618"/>
    </source>
</evidence>
<name>A0A135I1K1_9HYPH</name>
<comment type="subcellular location">
    <subcellularLocation>
        <location evidence="1">Cell membrane</location>
        <topology evidence="1">Multi-pass membrane protein</topology>
    </subcellularLocation>
</comment>
<keyword evidence="21" id="KW-1185">Reference proteome</keyword>
<feature type="compositionally biased region" description="Low complexity" evidence="17">
    <location>
        <begin position="318"/>
        <end position="331"/>
    </location>
</feature>
<dbReference type="InterPro" id="IPR036390">
    <property type="entry name" value="WH_DNA-bd_sf"/>
</dbReference>
<dbReference type="STRING" id="1494590.ATN84_06255"/>
<keyword evidence="11" id="KW-0238">DNA-binding</keyword>
<evidence type="ECO:0000256" key="15">
    <source>
        <dbReference type="ARBA" id="ARBA00025923"/>
    </source>
</evidence>
<evidence type="ECO:0000256" key="18">
    <source>
        <dbReference type="SAM" id="Phobius"/>
    </source>
</evidence>
<dbReference type="RefSeq" id="WP_068880650.1">
    <property type="nucleotide sequence ID" value="NZ_LNTU01000001.1"/>
</dbReference>
<evidence type="ECO:0000256" key="6">
    <source>
        <dbReference type="ARBA" id="ARBA00022692"/>
    </source>
</evidence>
<dbReference type="InterPro" id="IPR036388">
    <property type="entry name" value="WH-like_DNA-bd_sf"/>
</dbReference>
<accession>A0A135I1K1</accession>
<feature type="transmembrane region" description="Helical" evidence="18">
    <location>
        <begin position="33"/>
        <end position="56"/>
    </location>
</feature>
<dbReference type="GO" id="GO:0005886">
    <property type="term" value="C:plasma membrane"/>
    <property type="evidence" value="ECO:0007669"/>
    <property type="project" value="UniProtKB-SubCell"/>
</dbReference>
<keyword evidence="12 18" id="KW-0472">Membrane</keyword>
<feature type="binding site" evidence="16">
    <location>
        <begin position="518"/>
        <end position="525"/>
    </location>
    <ligand>
        <name>ATP</name>
        <dbReference type="ChEBI" id="CHEBI:30616"/>
    </ligand>
</feature>
<dbReference type="InterPro" id="IPR041027">
    <property type="entry name" value="FtsK_alpha"/>
</dbReference>
<evidence type="ECO:0000256" key="10">
    <source>
        <dbReference type="ARBA" id="ARBA00022989"/>
    </source>
</evidence>
<feature type="region of interest" description="Disordered" evidence="17">
    <location>
        <begin position="781"/>
        <end position="802"/>
    </location>
</feature>
<feature type="transmembrane region" description="Helical" evidence="18">
    <location>
        <begin position="173"/>
        <end position="193"/>
    </location>
</feature>
<dbReference type="GO" id="GO:0003677">
    <property type="term" value="F:DNA binding"/>
    <property type="evidence" value="ECO:0007669"/>
    <property type="project" value="UniProtKB-KW"/>
</dbReference>
<evidence type="ECO:0000256" key="2">
    <source>
        <dbReference type="ARBA" id="ARBA00006474"/>
    </source>
</evidence>
<dbReference type="Gene3D" id="1.10.10.10">
    <property type="entry name" value="Winged helix-like DNA-binding domain superfamily/Winged helix DNA-binding domain"/>
    <property type="match status" value="1"/>
</dbReference>
<dbReference type="EMBL" id="LNTU01000001">
    <property type="protein sequence ID" value="KXF79313.1"/>
    <property type="molecule type" value="Genomic_DNA"/>
</dbReference>
<feature type="transmembrane region" description="Helical" evidence="18">
    <location>
        <begin position="118"/>
        <end position="138"/>
    </location>
</feature>
<dbReference type="PANTHER" id="PTHR22683:SF41">
    <property type="entry name" value="DNA TRANSLOCASE FTSK"/>
    <property type="match status" value="1"/>
</dbReference>
<feature type="compositionally biased region" description="Acidic residues" evidence="17">
    <location>
        <begin position="215"/>
        <end position="229"/>
    </location>
</feature>
<evidence type="ECO:0000256" key="1">
    <source>
        <dbReference type="ARBA" id="ARBA00004651"/>
    </source>
</evidence>
<evidence type="ECO:0000259" key="19">
    <source>
        <dbReference type="PROSITE" id="PS50901"/>
    </source>
</evidence>
<evidence type="ECO:0000256" key="3">
    <source>
        <dbReference type="ARBA" id="ARBA00020887"/>
    </source>
</evidence>
<dbReference type="PROSITE" id="PS50901">
    <property type="entry name" value="FTSK"/>
    <property type="match status" value="1"/>
</dbReference>
<feature type="region of interest" description="Disordered" evidence="17">
    <location>
        <begin position="261"/>
        <end position="348"/>
    </location>
</feature>
<evidence type="ECO:0000256" key="12">
    <source>
        <dbReference type="ARBA" id="ARBA00023136"/>
    </source>
</evidence>
<dbReference type="InterPro" id="IPR050206">
    <property type="entry name" value="FtsK/SpoIIIE/SftA"/>
</dbReference>
<dbReference type="SUPFAM" id="SSF46785">
    <property type="entry name" value="Winged helix' DNA-binding domain"/>
    <property type="match status" value="1"/>
</dbReference>
<feature type="compositionally biased region" description="Basic and acidic residues" evidence="17">
    <location>
        <begin position="281"/>
        <end position="300"/>
    </location>
</feature>
<comment type="caution">
    <text evidence="20">The sequence shown here is derived from an EMBL/GenBank/DDBJ whole genome shotgun (WGS) entry which is preliminary data.</text>
</comment>
<evidence type="ECO:0000256" key="16">
    <source>
        <dbReference type="PROSITE-ProRule" id="PRU00289"/>
    </source>
</evidence>
<dbReference type="AlphaFoldDB" id="A0A135I1K1"/>
<dbReference type="InterPro" id="IPR027417">
    <property type="entry name" value="P-loop_NTPase"/>
</dbReference>
<keyword evidence="9 16" id="KW-0067">ATP-binding</keyword>
<comment type="function">
    <text evidence="14">Essential cell division protein that coordinates cell division and chromosome segregation. The N-terminus is involved in assembly of the cell-division machinery. The C-terminus functions as a DNA motor that moves dsDNA in an ATP-dependent manner towards the dif recombination site, which is located within the replication terminus region. Translocation stops specifically at Xer-dif sites, where FtsK interacts with the Xer recombinase, allowing activation of chromosome unlinking by recombination. FtsK orienting polar sequences (KOPS) guide the direction of DNA translocation. FtsK can remove proteins from DNA as it translocates, but translocation stops specifically at XerCD-dif site, thereby preventing removal of XerC and XerD from dif.</text>
</comment>
<organism evidence="20 21">
    <name type="scientific">Paramesorhizobium deserti</name>
    <dbReference type="NCBI Taxonomy" id="1494590"/>
    <lineage>
        <taxon>Bacteria</taxon>
        <taxon>Pseudomonadati</taxon>
        <taxon>Pseudomonadota</taxon>
        <taxon>Alphaproteobacteria</taxon>
        <taxon>Hyphomicrobiales</taxon>
        <taxon>Phyllobacteriaceae</taxon>
        <taxon>Paramesorhizobium</taxon>
    </lineage>
</organism>
<evidence type="ECO:0000256" key="17">
    <source>
        <dbReference type="SAM" id="MobiDB-lite"/>
    </source>
</evidence>
<dbReference type="SUPFAM" id="SSF52540">
    <property type="entry name" value="P-loop containing nucleoside triphosphate hydrolases"/>
    <property type="match status" value="1"/>
</dbReference>
<evidence type="ECO:0000256" key="7">
    <source>
        <dbReference type="ARBA" id="ARBA00022741"/>
    </source>
</evidence>
<dbReference type="Pfam" id="PF17854">
    <property type="entry name" value="FtsK_alpha"/>
    <property type="match status" value="1"/>
</dbReference>
<evidence type="ECO:0000256" key="11">
    <source>
        <dbReference type="ARBA" id="ARBA00023125"/>
    </source>
</evidence>
<dbReference type="Gene3D" id="3.30.980.40">
    <property type="match status" value="1"/>
</dbReference>
<dbReference type="SMART" id="SM00382">
    <property type="entry name" value="AAA"/>
    <property type="match status" value="1"/>
</dbReference>
<dbReference type="Pfam" id="PF09397">
    <property type="entry name" value="FtsK_gamma"/>
    <property type="match status" value="1"/>
</dbReference>
<keyword evidence="6 18" id="KW-0812">Transmembrane</keyword>
<evidence type="ECO:0000256" key="4">
    <source>
        <dbReference type="ARBA" id="ARBA00022475"/>
    </source>
</evidence>
<evidence type="ECO:0000313" key="20">
    <source>
        <dbReference type="EMBL" id="KXF79313.1"/>
    </source>
</evidence>
<dbReference type="InterPro" id="IPR018541">
    <property type="entry name" value="Ftsk_gamma"/>
</dbReference>
<feature type="transmembrane region" description="Helical" evidence="18">
    <location>
        <begin position="82"/>
        <end position="106"/>
    </location>
</feature>
<feature type="region of interest" description="Disordered" evidence="17">
    <location>
        <begin position="198"/>
        <end position="229"/>
    </location>
</feature>
<protein>
    <recommendedName>
        <fullName evidence="3">DNA translocase FtsK</fullName>
    </recommendedName>
</protein>
<keyword evidence="8" id="KW-0159">Chromosome partition</keyword>
<dbReference type="InterPro" id="IPR002543">
    <property type="entry name" value="FtsK_dom"/>
</dbReference>
<dbReference type="CDD" id="cd01127">
    <property type="entry name" value="TrwB_TraG_TraD_VirD4"/>
    <property type="match status" value="1"/>
</dbReference>
<evidence type="ECO:0000256" key="8">
    <source>
        <dbReference type="ARBA" id="ARBA00022829"/>
    </source>
</evidence>
<dbReference type="OrthoDB" id="9807790at2"/>
<dbReference type="Gene3D" id="3.40.50.300">
    <property type="entry name" value="P-loop containing nucleotide triphosphate hydrolases"/>
    <property type="match status" value="1"/>
</dbReference>
<dbReference type="Pfam" id="PF13491">
    <property type="entry name" value="FtsK_4TM"/>
    <property type="match status" value="1"/>
</dbReference>
<reference evidence="20 21" key="1">
    <citation type="submission" date="2015-11" db="EMBL/GenBank/DDBJ databases">
        <title>Draft genome sequence of Paramesorhizobium deserti A-3-E, a strain highly resistant to diverse beta-lactam antibiotics.</title>
        <authorList>
            <person name="Lv R."/>
            <person name="Yang X."/>
            <person name="Fang N."/>
            <person name="Guo J."/>
            <person name="Luo X."/>
            <person name="Peng F."/>
            <person name="Yang R."/>
            <person name="Cui Y."/>
            <person name="Fang C."/>
            <person name="Song Y."/>
        </authorList>
    </citation>
    <scope>NUCLEOTIDE SEQUENCE [LARGE SCALE GENOMIC DNA]</scope>
    <source>
        <strain evidence="20 21">A-3-E</strain>
    </source>
</reference>
<keyword evidence="5 20" id="KW-0132">Cell division</keyword>
<dbReference type="GO" id="GO:0007059">
    <property type="term" value="P:chromosome segregation"/>
    <property type="evidence" value="ECO:0007669"/>
    <property type="project" value="UniProtKB-KW"/>
</dbReference>
<feature type="compositionally biased region" description="Acidic residues" evidence="17">
    <location>
        <begin position="303"/>
        <end position="316"/>
    </location>
</feature>
<dbReference type="SMART" id="SM00843">
    <property type="entry name" value="Ftsk_gamma"/>
    <property type="match status" value="1"/>
</dbReference>
<evidence type="ECO:0000256" key="14">
    <source>
        <dbReference type="ARBA" id="ARBA00024784"/>
    </source>
</evidence>
<evidence type="ECO:0000313" key="21">
    <source>
        <dbReference type="Proteomes" id="UP000070107"/>
    </source>
</evidence>
<feature type="domain" description="FtsK" evidence="19">
    <location>
        <begin position="501"/>
        <end position="720"/>
    </location>
</feature>
<dbReference type="InterPro" id="IPR025199">
    <property type="entry name" value="FtsK_4TM"/>
</dbReference>
<keyword evidence="7 16" id="KW-0547">Nucleotide-binding</keyword>